<dbReference type="PANTHER" id="PTHR35851">
    <property type="entry name" value="CELL DIVISION PROTEIN FTSQ"/>
    <property type="match status" value="1"/>
</dbReference>
<evidence type="ECO:0000256" key="5">
    <source>
        <dbReference type="ARBA" id="ARBA00022692"/>
    </source>
</evidence>
<dbReference type="InterPro" id="IPR005548">
    <property type="entry name" value="Cell_div_FtsQ/DivIB_C"/>
</dbReference>
<dbReference type="InterPro" id="IPR034746">
    <property type="entry name" value="POTRA"/>
</dbReference>
<keyword evidence="7 9" id="KW-0472">Membrane</keyword>
<dbReference type="EMBL" id="CP004005">
    <property type="protein sequence ID" value="AGH17411.1"/>
    <property type="molecule type" value="Genomic_DNA"/>
</dbReference>
<sequence>MFALNHRGLSIDRRLCLVIGMSLSLCCVLGLEEMRNFLNFCVFLEKVLPSYCGVILAIFFFAIVGIYGASIGGHTRKVIDIVDSFIGFSIEKVRIIGNVETPEADIIHCLDLNTSTSLIFFDAIKIQKQLLALPWIAHAEIRRLYPDTMEIRLTERHPYAIWQNNSALYLIDNNGYVITAFNHVRFAYLPILIGENIYKAVRSFEVLSNIAGITKFVKAYNWIAERRWDLHLHNGIIIKLPEEKFDVAIAKILELQNKYQILDRDISVIDMRLPDRLSVRLTTGSFIDRRDIVDKRDQELKRMR</sequence>
<evidence type="ECO:0000313" key="11">
    <source>
        <dbReference type="EMBL" id="AGH17411.1"/>
    </source>
</evidence>
<proteinExistence type="inferred from homology"/>
<gene>
    <name evidence="9" type="primary">ftsQ</name>
    <name evidence="11" type="ORF">WSI_05270</name>
</gene>
<keyword evidence="5 9" id="KW-0812">Transmembrane</keyword>
<evidence type="ECO:0000259" key="10">
    <source>
        <dbReference type="PROSITE" id="PS51779"/>
    </source>
</evidence>
<name>A0ABM5NGK9_LIBAS</name>
<organism evidence="11 12">
    <name type="scientific">Candidatus Liberibacter asiaticus str. gxpsy</name>
    <dbReference type="NCBI Taxonomy" id="1174529"/>
    <lineage>
        <taxon>Bacteria</taxon>
        <taxon>Pseudomonadati</taxon>
        <taxon>Pseudomonadota</taxon>
        <taxon>Alphaproteobacteria</taxon>
        <taxon>Hyphomicrobiales</taxon>
        <taxon>Rhizobiaceae</taxon>
        <taxon>Liberibacter</taxon>
    </lineage>
</organism>
<evidence type="ECO:0000256" key="6">
    <source>
        <dbReference type="ARBA" id="ARBA00022989"/>
    </source>
</evidence>
<dbReference type="GeneID" id="93077391"/>
<dbReference type="GO" id="GO:0051301">
    <property type="term" value="P:cell division"/>
    <property type="evidence" value="ECO:0007669"/>
    <property type="project" value="UniProtKB-KW"/>
</dbReference>
<protein>
    <recommendedName>
        <fullName evidence="9">Cell division protein FtsQ</fullName>
    </recommendedName>
</protein>
<feature type="domain" description="POTRA" evidence="10">
    <location>
        <begin position="88"/>
        <end position="156"/>
    </location>
</feature>
<accession>A0ABM5NGK9</accession>
<dbReference type="Pfam" id="PF08478">
    <property type="entry name" value="POTRA_1"/>
    <property type="match status" value="1"/>
</dbReference>
<keyword evidence="2 9" id="KW-1003">Cell membrane</keyword>
<comment type="subcellular location">
    <subcellularLocation>
        <location evidence="9">Cell inner membrane</location>
        <topology evidence="9">Single-pass type II membrane protein</topology>
    </subcellularLocation>
    <subcellularLocation>
        <location evidence="1">Membrane</location>
    </subcellularLocation>
    <text evidence="9">Localizes to the division septum.</text>
</comment>
<evidence type="ECO:0000256" key="8">
    <source>
        <dbReference type="ARBA" id="ARBA00023306"/>
    </source>
</evidence>
<dbReference type="Pfam" id="PF03799">
    <property type="entry name" value="FtsQ_DivIB_C"/>
    <property type="match status" value="1"/>
</dbReference>
<dbReference type="PROSITE" id="PS51779">
    <property type="entry name" value="POTRA"/>
    <property type="match status" value="1"/>
</dbReference>
<keyword evidence="3 9" id="KW-0997">Cell inner membrane</keyword>
<keyword evidence="8 9" id="KW-0131">Cell cycle</keyword>
<evidence type="ECO:0000256" key="4">
    <source>
        <dbReference type="ARBA" id="ARBA00022618"/>
    </source>
</evidence>
<evidence type="ECO:0000256" key="2">
    <source>
        <dbReference type="ARBA" id="ARBA00022475"/>
    </source>
</evidence>
<dbReference type="Proteomes" id="UP000011820">
    <property type="component" value="Chromosome"/>
</dbReference>
<comment type="function">
    <text evidence="9">Essential cell division protein.</text>
</comment>
<comment type="similarity">
    <text evidence="9">Belongs to the FtsQ/DivIB family. FtsQ subfamily.</text>
</comment>
<reference evidence="11 12" key="1">
    <citation type="journal article" date="2013" name="Genome Announc.">
        <title>Complete Genome Sequence of a Chinese Strain of 'Candidatus Liberibacter asiaticus'.</title>
        <authorList>
            <person name="Lin H."/>
            <person name="Han C.S."/>
            <person name="Liu B."/>
            <person name="Lou B."/>
            <person name="Bai X."/>
            <person name="Deng C."/>
            <person name="Civerolo E.L."/>
            <person name="Gupta G."/>
        </authorList>
    </citation>
    <scope>NUCLEOTIDE SEQUENCE [LARGE SCALE GENOMIC DNA]</scope>
    <source>
        <strain evidence="12">gxpsy</strain>
    </source>
</reference>
<dbReference type="HAMAP" id="MF_00911">
    <property type="entry name" value="FtsQ_subfam"/>
    <property type="match status" value="1"/>
</dbReference>
<evidence type="ECO:0000313" key="12">
    <source>
        <dbReference type="Proteomes" id="UP000011820"/>
    </source>
</evidence>
<dbReference type="InterPro" id="IPR013685">
    <property type="entry name" value="POTRA_FtsQ_type"/>
</dbReference>
<dbReference type="InterPro" id="IPR045335">
    <property type="entry name" value="FtsQ_C_sf"/>
</dbReference>
<keyword evidence="4 9" id="KW-0132">Cell division</keyword>
<evidence type="ECO:0000256" key="9">
    <source>
        <dbReference type="HAMAP-Rule" id="MF_00911"/>
    </source>
</evidence>
<dbReference type="Gene3D" id="3.40.50.11690">
    <property type="entry name" value="Cell division protein FtsQ/DivIB"/>
    <property type="match status" value="1"/>
</dbReference>
<evidence type="ECO:0000256" key="1">
    <source>
        <dbReference type="ARBA" id="ARBA00004370"/>
    </source>
</evidence>
<feature type="transmembrane region" description="Helical" evidence="9">
    <location>
        <begin position="46"/>
        <end position="67"/>
    </location>
</feature>
<dbReference type="PANTHER" id="PTHR35851:SF1">
    <property type="entry name" value="CELL DIVISION PROTEIN FTSQ"/>
    <property type="match status" value="1"/>
</dbReference>
<dbReference type="Gene3D" id="3.10.20.310">
    <property type="entry name" value="membrane protein fhac"/>
    <property type="match status" value="1"/>
</dbReference>
<dbReference type="InterPro" id="IPR026579">
    <property type="entry name" value="FtsQ"/>
</dbReference>
<keyword evidence="12" id="KW-1185">Reference proteome</keyword>
<keyword evidence="6 9" id="KW-1133">Transmembrane helix</keyword>
<dbReference type="RefSeq" id="WP_015453006.1">
    <property type="nucleotide sequence ID" value="NC_020549.1"/>
</dbReference>
<evidence type="ECO:0000256" key="3">
    <source>
        <dbReference type="ARBA" id="ARBA00022519"/>
    </source>
</evidence>
<evidence type="ECO:0000256" key="7">
    <source>
        <dbReference type="ARBA" id="ARBA00023136"/>
    </source>
</evidence>